<dbReference type="EMBL" id="JADGJD010000814">
    <property type="protein sequence ID" value="KAJ3048308.1"/>
    <property type="molecule type" value="Genomic_DNA"/>
</dbReference>
<proteinExistence type="predicted"/>
<dbReference type="InterPro" id="IPR031915">
    <property type="entry name" value="Clr2_N"/>
</dbReference>
<dbReference type="InterPro" id="IPR038986">
    <property type="entry name" value="Clr2"/>
</dbReference>
<accession>A0AAD5X2E2</accession>
<reference evidence="3" key="1">
    <citation type="submission" date="2020-05" db="EMBL/GenBank/DDBJ databases">
        <title>Phylogenomic resolution of chytrid fungi.</title>
        <authorList>
            <person name="Stajich J.E."/>
            <person name="Amses K."/>
            <person name="Simmons R."/>
            <person name="Seto K."/>
            <person name="Myers J."/>
            <person name="Bonds A."/>
            <person name="Quandt C.A."/>
            <person name="Barry K."/>
            <person name="Liu P."/>
            <person name="Grigoriev I."/>
            <person name="Longcore J.E."/>
            <person name="James T.Y."/>
        </authorList>
    </citation>
    <scope>NUCLEOTIDE SEQUENCE</scope>
    <source>
        <strain evidence="3">JEL0318</strain>
    </source>
</reference>
<dbReference type="Pfam" id="PF16761">
    <property type="entry name" value="Clr2_transil"/>
    <property type="match status" value="1"/>
</dbReference>
<dbReference type="PANTHER" id="PTHR38046:SF1">
    <property type="entry name" value="CRYPTIC LOCI REGULATOR 2"/>
    <property type="match status" value="1"/>
</dbReference>
<dbReference type="GO" id="GO:0070824">
    <property type="term" value="C:SHREC complex"/>
    <property type="evidence" value="ECO:0007669"/>
    <property type="project" value="InterPro"/>
</dbReference>
<protein>
    <recommendedName>
        <fullName evidence="2">Cryptic loci regulator 2 N-terminal domain-containing protein</fullName>
    </recommendedName>
</protein>
<feature type="compositionally biased region" description="Low complexity" evidence="1">
    <location>
        <begin position="331"/>
        <end position="343"/>
    </location>
</feature>
<feature type="region of interest" description="Disordered" evidence="1">
    <location>
        <begin position="109"/>
        <end position="141"/>
    </location>
</feature>
<dbReference type="Proteomes" id="UP001212841">
    <property type="component" value="Unassembled WGS sequence"/>
</dbReference>
<feature type="compositionally biased region" description="Basic and acidic residues" evidence="1">
    <location>
        <begin position="201"/>
        <end position="214"/>
    </location>
</feature>
<comment type="caution">
    <text evidence="3">The sequence shown here is derived from an EMBL/GenBank/DDBJ whole genome shotgun (WGS) entry which is preliminary data.</text>
</comment>
<gene>
    <name evidence="3" type="ORF">HK097_010689</name>
</gene>
<evidence type="ECO:0000313" key="3">
    <source>
        <dbReference type="EMBL" id="KAJ3048308.1"/>
    </source>
</evidence>
<name>A0AAD5X2E2_9FUNG</name>
<feature type="region of interest" description="Disordered" evidence="1">
    <location>
        <begin position="302"/>
        <end position="366"/>
    </location>
</feature>
<feature type="compositionally biased region" description="Basic and acidic residues" evidence="1">
    <location>
        <begin position="56"/>
        <end position="67"/>
    </location>
</feature>
<evidence type="ECO:0000256" key="1">
    <source>
        <dbReference type="SAM" id="MobiDB-lite"/>
    </source>
</evidence>
<evidence type="ECO:0000259" key="2">
    <source>
        <dbReference type="Pfam" id="PF16761"/>
    </source>
</evidence>
<feature type="compositionally biased region" description="Low complexity" evidence="1">
    <location>
        <begin position="491"/>
        <end position="510"/>
    </location>
</feature>
<feature type="compositionally biased region" description="Polar residues" evidence="1">
    <location>
        <begin position="26"/>
        <end position="36"/>
    </location>
</feature>
<feature type="domain" description="Cryptic loci regulator 2 N-terminal" evidence="2">
    <location>
        <begin position="226"/>
        <end position="289"/>
    </location>
</feature>
<organism evidence="3 4">
    <name type="scientific">Rhizophlyctis rosea</name>
    <dbReference type="NCBI Taxonomy" id="64517"/>
    <lineage>
        <taxon>Eukaryota</taxon>
        <taxon>Fungi</taxon>
        <taxon>Fungi incertae sedis</taxon>
        <taxon>Chytridiomycota</taxon>
        <taxon>Chytridiomycota incertae sedis</taxon>
        <taxon>Chytridiomycetes</taxon>
        <taxon>Rhizophlyctidales</taxon>
        <taxon>Rhizophlyctidaceae</taxon>
        <taxon>Rhizophlyctis</taxon>
    </lineage>
</organism>
<dbReference type="GO" id="GO:0030466">
    <property type="term" value="P:silent mating-type cassette heterochromatin formation"/>
    <property type="evidence" value="ECO:0007669"/>
    <property type="project" value="TreeGrafter"/>
</dbReference>
<keyword evidence="4" id="KW-1185">Reference proteome</keyword>
<feature type="region of interest" description="Disordered" evidence="1">
    <location>
        <begin position="485"/>
        <end position="547"/>
    </location>
</feature>
<dbReference type="GO" id="GO:0031934">
    <property type="term" value="C:mating-type region heterochromatin"/>
    <property type="evidence" value="ECO:0007669"/>
    <property type="project" value="TreeGrafter"/>
</dbReference>
<dbReference type="GO" id="GO:0033553">
    <property type="term" value="C:rDNA heterochromatin"/>
    <property type="evidence" value="ECO:0007669"/>
    <property type="project" value="TreeGrafter"/>
</dbReference>
<dbReference type="AlphaFoldDB" id="A0AAD5X2E2"/>
<feature type="region of interest" description="Disordered" evidence="1">
    <location>
        <begin position="13"/>
        <end position="95"/>
    </location>
</feature>
<evidence type="ECO:0000313" key="4">
    <source>
        <dbReference type="Proteomes" id="UP001212841"/>
    </source>
</evidence>
<sequence length="626" mass="69826">MKQRTLFDYYNKTTSPLSLSDFEDSPVQSPVQSNGSEDVIMGEVTRPPSPQFPWNAEEKQEPPHADDPWNAEPRLLESTKEEEPPAPAIIETPSITPLAKRTSLLAPFAKTPVSPKPQPTETDYEDLFPYRYPSRPTTATTLDPAWHKEMKQRKRKRARRKEMFETLTRLRTSTSHSRPVTPRLTVDPKFSDGDPALLPKPDPKLIPDDKDPDPKGPSLWLPKLGLKDFPYGYCLFALTRGFSADGTRKDMYLYGHPSGARFRSPAEFIPHLDWLAGGDPTAPCKCIYCNKKGYKRPSNVTWAEVEEESGESGASQTDSEPMDIEPDGTNLSSLSSSSSSSSEESSDVAPPSPRDEEFSSPTRMPDVVGQATTSFEEEMIYFNGKMEENGGVFKTESYQEIAITPSRDTNGYISYTPPERTADQSEYLVLPDFEEPSHPNARKDDHWLTPRSRSHAALKEENMEETDPSTVLAPFSIPPAAVFPPPNLLGSDIDPSTPTSTSETDLTSPTSRKRRMGQDDATNKIPRVSMGHRAPHPIPESKAQIRRRRDADRCRGGEVVWCTAGGKVLGVREERTFARWPALVVDDGWCRENVEGWVGNGKEGKEEEAGKEGYNLVAFLLRGGRH</sequence>
<dbReference type="PANTHER" id="PTHR38046">
    <property type="entry name" value="CRYPTIC LOCI REGULATOR 2"/>
    <property type="match status" value="1"/>
</dbReference>
<feature type="region of interest" description="Disordered" evidence="1">
    <location>
        <begin position="171"/>
        <end position="217"/>
    </location>
</feature>
<feature type="compositionally biased region" description="Basic and acidic residues" evidence="1">
    <location>
        <begin position="74"/>
        <end position="83"/>
    </location>
</feature>